<dbReference type="AlphaFoldDB" id="A0A8J6DM63"/>
<dbReference type="Proteomes" id="UP000700334">
    <property type="component" value="Unassembled WGS sequence"/>
</dbReference>
<feature type="non-terminal residue" evidence="2">
    <location>
        <position position="1"/>
    </location>
</feature>
<sequence>YLLTHSIFPSICHPSAIHPSTHPSIILHLSSVIHPSIHPSSTHPSTHPSIHPSIHPPIYPSIHPFSIHPPSSIHHPSSIHPSSTHPSIHSSIQVSIHPSSSSSIHYSPTLSIYPSICNPPSIQLAIHPSSTHPSIIYPPSILHPSTHLSIHSPICPFSHPPIHFSIHTFTYPLTPVHTRDRPLSPCVCAERPGDTGSSKAVRRDWPPLRRRHPHTASITCELRRRARLRSCWAPGLVHPDCCRAPDLLALAAIRRGASAQRSPADSSFPAFSCLLLHWPVPPAQRAVWVILAFSFGLFSHL</sequence>
<keyword evidence="3" id="KW-1185">Reference proteome</keyword>
<comment type="caution">
    <text evidence="2">The sequence shown here is derived from an EMBL/GenBank/DDBJ whole genome shotgun (WGS) entry which is preliminary data.</text>
</comment>
<dbReference type="PANTHER" id="PTHR44826:SF5">
    <property type="entry name" value="DYNEIN HEAVY CHAIN"/>
    <property type="match status" value="1"/>
</dbReference>
<proteinExistence type="predicted"/>
<evidence type="ECO:0000313" key="2">
    <source>
        <dbReference type="EMBL" id="KAG8513444.1"/>
    </source>
</evidence>
<organism evidence="2 3">
    <name type="scientific">Galemys pyrenaicus</name>
    <name type="common">Iberian desman</name>
    <name type="synonym">Pyrenean desman</name>
    <dbReference type="NCBI Taxonomy" id="202257"/>
    <lineage>
        <taxon>Eukaryota</taxon>
        <taxon>Metazoa</taxon>
        <taxon>Chordata</taxon>
        <taxon>Craniata</taxon>
        <taxon>Vertebrata</taxon>
        <taxon>Euteleostomi</taxon>
        <taxon>Mammalia</taxon>
        <taxon>Eutheria</taxon>
        <taxon>Laurasiatheria</taxon>
        <taxon>Eulipotyphla</taxon>
        <taxon>Talpidae</taxon>
        <taxon>Galemys</taxon>
    </lineage>
</organism>
<dbReference type="PANTHER" id="PTHR44826">
    <property type="entry name" value="SPORE COAT PROTEIN SP85"/>
    <property type="match status" value="1"/>
</dbReference>
<feature type="region of interest" description="Disordered" evidence="1">
    <location>
        <begin position="72"/>
        <end position="92"/>
    </location>
</feature>
<reference evidence="2" key="1">
    <citation type="journal article" date="2021" name="Evol. Appl.">
        <title>The genome of the Pyrenean desman and the effects of bottlenecks and inbreeding on the genomic landscape of an endangered species.</title>
        <authorList>
            <person name="Escoda L."/>
            <person name="Castresana J."/>
        </authorList>
    </citation>
    <scope>NUCLEOTIDE SEQUENCE</scope>
    <source>
        <strain evidence="2">IBE-C5619</strain>
    </source>
</reference>
<accession>A0A8J6DM63</accession>
<dbReference type="InterPro" id="IPR051860">
    <property type="entry name" value="Plasmodium_CSP_Invasion"/>
</dbReference>
<protein>
    <submittedName>
        <fullName evidence="2">Uncharacterized protein</fullName>
    </submittedName>
</protein>
<dbReference type="EMBL" id="JAGFMF010011768">
    <property type="protein sequence ID" value="KAG8513444.1"/>
    <property type="molecule type" value="Genomic_DNA"/>
</dbReference>
<gene>
    <name evidence="2" type="ORF">J0S82_012755</name>
</gene>
<name>A0A8J6DM63_GALPY</name>
<evidence type="ECO:0000313" key="3">
    <source>
        <dbReference type="Proteomes" id="UP000700334"/>
    </source>
</evidence>
<evidence type="ECO:0000256" key="1">
    <source>
        <dbReference type="SAM" id="MobiDB-lite"/>
    </source>
</evidence>